<evidence type="ECO:0000256" key="2">
    <source>
        <dbReference type="ARBA" id="ARBA00010028"/>
    </source>
</evidence>
<dbReference type="GO" id="GO:0003755">
    <property type="term" value="F:peptidyl-prolyl cis-trans isomerase activity"/>
    <property type="evidence" value="ECO:0007669"/>
    <property type="project" value="InterPro"/>
</dbReference>
<dbReference type="AlphaFoldDB" id="A0A448ZA25"/>
<comment type="subcellular location">
    <subcellularLocation>
        <location evidence="1">Nucleus</location>
    </subcellularLocation>
</comment>
<feature type="domain" description="PPIase cyclophilin-type" evidence="8">
    <location>
        <begin position="1"/>
        <end position="69"/>
    </location>
</feature>
<keyword evidence="5" id="KW-0508">mRNA splicing</keyword>
<dbReference type="Proteomes" id="UP000291116">
    <property type="component" value="Unassembled WGS sequence"/>
</dbReference>
<dbReference type="Gene3D" id="2.40.100.10">
    <property type="entry name" value="Cyclophilin-like"/>
    <property type="match status" value="1"/>
</dbReference>
<feature type="region of interest" description="Disordered" evidence="7">
    <location>
        <begin position="249"/>
        <end position="290"/>
    </location>
</feature>
<dbReference type="GO" id="GO:0008380">
    <property type="term" value="P:RNA splicing"/>
    <property type="evidence" value="ECO:0007669"/>
    <property type="project" value="UniProtKB-KW"/>
</dbReference>
<organism evidence="9 10">
    <name type="scientific">Pseudo-nitzschia multistriata</name>
    <dbReference type="NCBI Taxonomy" id="183589"/>
    <lineage>
        <taxon>Eukaryota</taxon>
        <taxon>Sar</taxon>
        <taxon>Stramenopiles</taxon>
        <taxon>Ochrophyta</taxon>
        <taxon>Bacillariophyta</taxon>
        <taxon>Bacillariophyceae</taxon>
        <taxon>Bacillariophycidae</taxon>
        <taxon>Bacillariales</taxon>
        <taxon>Bacillariaceae</taxon>
        <taxon>Pseudo-nitzschia</taxon>
    </lineage>
</organism>
<evidence type="ECO:0000256" key="1">
    <source>
        <dbReference type="ARBA" id="ARBA00004123"/>
    </source>
</evidence>
<keyword evidence="4" id="KW-0747">Spliceosome</keyword>
<evidence type="ECO:0000256" key="5">
    <source>
        <dbReference type="ARBA" id="ARBA00023187"/>
    </source>
</evidence>
<dbReference type="PANTHER" id="PTHR13264:SF5">
    <property type="entry name" value="PRE-MRNA-SPLICING FACTOR SYF2"/>
    <property type="match status" value="1"/>
</dbReference>
<dbReference type="EMBL" id="CAACVS010000191">
    <property type="protein sequence ID" value="VEU38860.1"/>
    <property type="molecule type" value="Genomic_DNA"/>
</dbReference>
<dbReference type="GO" id="GO:0071013">
    <property type="term" value="C:catalytic step 2 spliceosome"/>
    <property type="evidence" value="ECO:0007669"/>
    <property type="project" value="TreeGrafter"/>
</dbReference>
<dbReference type="SUPFAM" id="SSF50891">
    <property type="entry name" value="Cyclophilin-like"/>
    <property type="match status" value="1"/>
</dbReference>
<evidence type="ECO:0000256" key="6">
    <source>
        <dbReference type="ARBA" id="ARBA00023242"/>
    </source>
</evidence>
<dbReference type="PROSITE" id="PS50072">
    <property type="entry name" value="CSA_PPIASE_2"/>
    <property type="match status" value="1"/>
</dbReference>
<name>A0A448ZA25_9STRA</name>
<dbReference type="Pfam" id="PF00160">
    <property type="entry name" value="Pro_isomerase"/>
    <property type="match status" value="1"/>
</dbReference>
<dbReference type="InterPro" id="IPR029000">
    <property type="entry name" value="Cyclophilin-like_dom_sf"/>
</dbReference>
<comment type="similarity">
    <text evidence="2">Belongs to the SYF2 family.</text>
</comment>
<feature type="compositionally biased region" description="Basic and acidic residues" evidence="7">
    <location>
        <begin position="271"/>
        <end position="290"/>
    </location>
</feature>
<evidence type="ECO:0000313" key="10">
    <source>
        <dbReference type="Proteomes" id="UP000291116"/>
    </source>
</evidence>
<dbReference type="Pfam" id="PF08231">
    <property type="entry name" value="SYF2"/>
    <property type="match status" value="1"/>
</dbReference>
<accession>A0A448ZA25</accession>
<dbReference type="OrthoDB" id="199717at2759"/>
<dbReference type="InterPro" id="IPR013260">
    <property type="entry name" value="mRNA_splic_SYF2"/>
</dbReference>
<dbReference type="InterPro" id="IPR002130">
    <property type="entry name" value="Cyclophilin-type_PPIase_dom"/>
</dbReference>
<evidence type="ECO:0000256" key="7">
    <source>
        <dbReference type="SAM" id="MobiDB-lite"/>
    </source>
</evidence>
<dbReference type="GO" id="GO:0071014">
    <property type="term" value="C:post-mRNA release spliceosomal complex"/>
    <property type="evidence" value="ECO:0007669"/>
    <property type="project" value="TreeGrafter"/>
</dbReference>
<evidence type="ECO:0000313" key="9">
    <source>
        <dbReference type="EMBL" id="VEU38860.1"/>
    </source>
</evidence>
<keyword evidence="6" id="KW-0539">Nucleus</keyword>
<keyword evidence="10" id="KW-1185">Reference proteome</keyword>
<reference evidence="9 10" key="1">
    <citation type="submission" date="2019-01" db="EMBL/GenBank/DDBJ databases">
        <authorList>
            <person name="Ferrante I. M."/>
        </authorList>
    </citation>
    <scope>NUCLEOTIDE SEQUENCE [LARGE SCALE GENOMIC DNA]</scope>
    <source>
        <strain evidence="9 10">B856</strain>
    </source>
</reference>
<feature type="region of interest" description="Disordered" evidence="7">
    <location>
        <begin position="70"/>
        <end position="101"/>
    </location>
</feature>
<dbReference type="GO" id="GO:0000974">
    <property type="term" value="C:Prp19 complex"/>
    <property type="evidence" value="ECO:0007669"/>
    <property type="project" value="TreeGrafter"/>
</dbReference>
<sequence length="342" mass="38921">MANSGKDTNGSQFFITFRPTPHLDNKHVVFGHVDLSSTSSKDSLRILENVRTGRSDRPVTPVQIVDCGIISDDEGNDESEKGAKKGLVSGENTTKHPTAKDDIEVELPVEEEEEVPPKTKAEALKRRMRKLKMKMNQARQLNKQEVLREGERLGSVEGAAKARKRQQIMDKKAKELEWKKRNSKALEVAAAAGLDGKHLVEQADASLRKAYKKEQKAVSQQFAVNDYYNPEGQHRNYERNLKSLSRAAGPLPEDAVTNGHATFDPTTDESDEKREREGARNLANELKRRIEKQKEKRNRLEFEGEDVTWINQRNKRFNQKISRNFDKHTAEIRQNLERGTAL</sequence>
<dbReference type="PANTHER" id="PTHR13264">
    <property type="entry name" value="GCIP-INTERACTING PROTEIN P29"/>
    <property type="match status" value="1"/>
</dbReference>
<proteinExistence type="inferred from homology"/>
<protein>
    <recommendedName>
        <fullName evidence="8">PPIase cyclophilin-type domain-containing protein</fullName>
    </recommendedName>
</protein>
<evidence type="ECO:0000256" key="3">
    <source>
        <dbReference type="ARBA" id="ARBA00022664"/>
    </source>
</evidence>
<dbReference type="GO" id="GO:0006397">
    <property type="term" value="P:mRNA processing"/>
    <property type="evidence" value="ECO:0007669"/>
    <property type="project" value="UniProtKB-KW"/>
</dbReference>
<evidence type="ECO:0000256" key="4">
    <source>
        <dbReference type="ARBA" id="ARBA00022728"/>
    </source>
</evidence>
<evidence type="ECO:0000259" key="8">
    <source>
        <dbReference type="PROSITE" id="PS50072"/>
    </source>
</evidence>
<gene>
    <name evidence="9" type="ORF">PSNMU_V1.4_AUG-EV-PASAV3_0056920</name>
</gene>
<keyword evidence="3" id="KW-0507">mRNA processing</keyword>